<proteinExistence type="inferred from homology"/>
<dbReference type="Gene3D" id="3.80.10.10">
    <property type="entry name" value="Ribonuclease Inhibitor"/>
    <property type="match status" value="4"/>
</dbReference>
<evidence type="ECO:0000256" key="3">
    <source>
        <dbReference type="ARBA" id="ARBA00022475"/>
    </source>
</evidence>
<sequence length="771" mass="84709">MPYSGLATAALLLLLLIVATSAMACIEQEKSSLLQFLAELSHDGGIAMSWQNGTNCCVWEGITCNEDGAVIEVRLTSKGLEGQIAPSLGELTSLSRLNLSYNSLSGGLPAELMSSGSIVVLDVSFNRLNGDLQELNPSVSDRPLQVLNISSNRRISIHHMGENEEPGRNQREQQQFYRAHTFLLLQQFAIFCCSDLGYNQFSGNIRPGIGKCSALRLIKANANNIRGPLPGDLFNATSLEYLSFANNGLQGTIDDALIVKLINLVFVDLGWNRFSGKIPNSIGQLKRLKELHICSNNLSGELPSSLGDCTKLVTINLRRNKLTGELAKVNYSNLPNLKTLDFASNHFTGTIPESIYSCSNLTWLRLSSNRLHGQLTKNIQNLNSITFLSLSYNNFTNIKNTLHILKSLRNLNVLLIGGNFMHEAMPQDETIDGFENIFGISIHDCALTGKIPSWLSKLGNLAVLDLSNNKLRGPIPTWINSLNFLKYVDISNNSLSGEIPQALMEIPMLKSDKIADNSDPRAFPFPVYAGACLCFQYRTVTAFPKMLNLGNNKFTGAIPMEIGELKALVSLNLSFNNLNREIPQSISNLKNLMVLDLSYNHLTGAIPPALVNLHFLSEFNVSHNDLKGSVPIGGQFSTFPSSSFAGNPELCSPILLHRCNVAEVDLSSPNSTKEYINKPHPKSDMNRSSSYSAQSFPSFYEAAAERNNDAIDLRELLIGRLRGFRFGGISPFLATAQIRRGKKTWLTSRLPLLAAAPPSRFAGSSGWLVRR</sequence>
<dbReference type="Proteomes" id="UP000008021">
    <property type="component" value="Chromosome 2"/>
</dbReference>
<evidence type="ECO:0000256" key="2">
    <source>
        <dbReference type="ARBA" id="ARBA00009592"/>
    </source>
</evidence>
<keyword evidence="10" id="KW-0675">Receptor</keyword>
<name>A0A0E0CFU1_9ORYZ</name>
<evidence type="ECO:0000259" key="14">
    <source>
        <dbReference type="Pfam" id="PF23598"/>
    </source>
</evidence>
<dbReference type="InterPro" id="IPR055414">
    <property type="entry name" value="LRR_R13L4/SHOC2-like"/>
</dbReference>
<accession>A0A0E0CFU1</accession>
<dbReference type="Pfam" id="PF13855">
    <property type="entry name" value="LRR_8"/>
    <property type="match status" value="1"/>
</dbReference>
<evidence type="ECO:0000256" key="5">
    <source>
        <dbReference type="ARBA" id="ARBA00022692"/>
    </source>
</evidence>
<evidence type="ECO:0000256" key="12">
    <source>
        <dbReference type="SAM" id="SignalP"/>
    </source>
</evidence>
<feature type="signal peptide" evidence="12">
    <location>
        <begin position="1"/>
        <end position="24"/>
    </location>
</feature>
<keyword evidence="7" id="KW-0677">Repeat</keyword>
<dbReference type="PRINTS" id="PR00019">
    <property type="entry name" value="LEURICHRPT"/>
</dbReference>
<keyword evidence="5" id="KW-0812">Transmembrane</keyword>
<evidence type="ECO:0000259" key="13">
    <source>
        <dbReference type="Pfam" id="PF08263"/>
    </source>
</evidence>
<dbReference type="SUPFAM" id="SSF52058">
    <property type="entry name" value="L domain-like"/>
    <property type="match status" value="3"/>
</dbReference>
<comment type="subcellular location">
    <subcellularLocation>
        <location evidence="1">Cell membrane</location>
        <topology evidence="1">Single-pass type I membrane protein</topology>
    </subcellularLocation>
</comment>
<dbReference type="PANTHER" id="PTHR48052">
    <property type="entry name" value="UNNAMED PRODUCT"/>
    <property type="match status" value="1"/>
</dbReference>
<evidence type="ECO:0000256" key="10">
    <source>
        <dbReference type="ARBA" id="ARBA00023170"/>
    </source>
</evidence>
<feature type="domain" description="Disease resistance R13L4/SHOC-2-like LRR" evidence="14">
    <location>
        <begin position="333"/>
        <end position="524"/>
    </location>
</feature>
<comment type="similarity">
    <text evidence="2">Belongs to the RLP family.</text>
</comment>
<dbReference type="EnsemblPlants" id="OMERI02G05110.1">
    <property type="protein sequence ID" value="OMERI02G05110.1"/>
    <property type="gene ID" value="OMERI02G05110"/>
</dbReference>
<dbReference type="Pfam" id="PF23598">
    <property type="entry name" value="LRR_14"/>
    <property type="match status" value="1"/>
</dbReference>
<dbReference type="STRING" id="40149.A0A0E0CFU1"/>
<dbReference type="PANTHER" id="PTHR48052:SF81">
    <property type="entry name" value="LEUCINE-RICH REPEAT-CONTAINING N-TERMINAL PLANT-TYPE DOMAIN-CONTAINING PROTEIN"/>
    <property type="match status" value="1"/>
</dbReference>
<evidence type="ECO:0000256" key="1">
    <source>
        <dbReference type="ARBA" id="ARBA00004251"/>
    </source>
</evidence>
<evidence type="ECO:0000256" key="8">
    <source>
        <dbReference type="ARBA" id="ARBA00022989"/>
    </source>
</evidence>
<keyword evidence="11" id="KW-0325">Glycoprotein</keyword>
<feature type="domain" description="Leucine-rich repeat-containing N-terminal plant-type" evidence="13">
    <location>
        <begin position="27"/>
        <end position="65"/>
    </location>
</feature>
<reference evidence="15" key="1">
    <citation type="submission" date="2015-04" db="UniProtKB">
        <authorList>
            <consortium name="EnsemblPlants"/>
        </authorList>
    </citation>
    <scope>IDENTIFICATION</scope>
</reference>
<evidence type="ECO:0000313" key="15">
    <source>
        <dbReference type="EnsemblPlants" id="OMERI02G05110.1"/>
    </source>
</evidence>
<keyword evidence="16" id="KW-1185">Reference proteome</keyword>
<keyword evidence="9" id="KW-0472">Membrane</keyword>
<dbReference type="InterPro" id="IPR001611">
    <property type="entry name" value="Leu-rich_rpt"/>
</dbReference>
<protein>
    <submittedName>
        <fullName evidence="15">Uncharacterized protein</fullName>
    </submittedName>
</protein>
<dbReference type="Pfam" id="PF08263">
    <property type="entry name" value="LRRNT_2"/>
    <property type="match status" value="1"/>
</dbReference>
<evidence type="ECO:0000256" key="7">
    <source>
        <dbReference type="ARBA" id="ARBA00022737"/>
    </source>
</evidence>
<dbReference type="FunFam" id="3.80.10.10:FF:000213">
    <property type="entry name" value="Tyrosine-sulfated glycopeptide receptor 1"/>
    <property type="match status" value="1"/>
</dbReference>
<keyword evidence="3" id="KW-1003">Cell membrane</keyword>
<feature type="chain" id="PRO_5002355958" evidence="12">
    <location>
        <begin position="25"/>
        <end position="771"/>
    </location>
</feature>
<dbReference type="SMART" id="SM00369">
    <property type="entry name" value="LRR_TYP"/>
    <property type="match status" value="6"/>
</dbReference>
<keyword evidence="8" id="KW-1133">Transmembrane helix</keyword>
<reference evidence="15" key="2">
    <citation type="submission" date="2018-05" db="EMBL/GenBank/DDBJ databases">
        <title>OmerRS3 (Oryza meridionalis Reference Sequence Version 3).</title>
        <authorList>
            <person name="Zhang J."/>
            <person name="Kudrna D."/>
            <person name="Lee S."/>
            <person name="Talag J."/>
            <person name="Welchert J."/>
            <person name="Wing R.A."/>
        </authorList>
    </citation>
    <scope>NUCLEOTIDE SEQUENCE [LARGE SCALE GENOMIC DNA]</scope>
    <source>
        <strain evidence="15">cv. OR44</strain>
    </source>
</reference>
<dbReference type="GO" id="GO:0005886">
    <property type="term" value="C:plasma membrane"/>
    <property type="evidence" value="ECO:0007669"/>
    <property type="project" value="UniProtKB-SubCell"/>
</dbReference>
<dbReference type="InterPro" id="IPR013210">
    <property type="entry name" value="LRR_N_plant-typ"/>
</dbReference>
<keyword evidence="6 12" id="KW-0732">Signal</keyword>
<evidence type="ECO:0000256" key="9">
    <source>
        <dbReference type="ARBA" id="ARBA00023136"/>
    </source>
</evidence>
<dbReference type="Pfam" id="PF00560">
    <property type="entry name" value="LRR_1"/>
    <property type="match status" value="3"/>
</dbReference>
<dbReference type="InterPro" id="IPR032675">
    <property type="entry name" value="LRR_dom_sf"/>
</dbReference>
<dbReference type="Gramene" id="OMERI02G05110.1">
    <property type="protein sequence ID" value="OMERI02G05110.1"/>
    <property type="gene ID" value="OMERI02G05110"/>
</dbReference>
<dbReference type="HOGENOM" id="CLU_000288_22_9_1"/>
<keyword evidence="4" id="KW-0433">Leucine-rich repeat</keyword>
<dbReference type="AlphaFoldDB" id="A0A0E0CFU1"/>
<dbReference type="FunFam" id="3.80.10.10:FF:000469">
    <property type="entry name" value="Receptor-like protein 2"/>
    <property type="match status" value="1"/>
</dbReference>
<evidence type="ECO:0000256" key="6">
    <source>
        <dbReference type="ARBA" id="ARBA00022729"/>
    </source>
</evidence>
<evidence type="ECO:0000313" key="16">
    <source>
        <dbReference type="Proteomes" id="UP000008021"/>
    </source>
</evidence>
<evidence type="ECO:0000256" key="11">
    <source>
        <dbReference type="ARBA" id="ARBA00023180"/>
    </source>
</evidence>
<organism evidence="15">
    <name type="scientific">Oryza meridionalis</name>
    <dbReference type="NCBI Taxonomy" id="40149"/>
    <lineage>
        <taxon>Eukaryota</taxon>
        <taxon>Viridiplantae</taxon>
        <taxon>Streptophyta</taxon>
        <taxon>Embryophyta</taxon>
        <taxon>Tracheophyta</taxon>
        <taxon>Spermatophyta</taxon>
        <taxon>Magnoliopsida</taxon>
        <taxon>Liliopsida</taxon>
        <taxon>Poales</taxon>
        <taxon>Poaceae</taxon>
        <taxon>BOP clade</taxon>
        <taxon>Oryzoideae</taxon>
        <taxon>Oryzeae</taxon>
        <taxon>Oryzinae</taxon>
        <taxon>Oryza</taxon>
    </lineage>
</organism>
<dbReference type="FunFam" id="3.80.10.10:FF:000403">
    <property type="entry name" value="Receptor-like protein 2"/>
    <property type="match status" value="1"/>
</dbReference>
<dbReference type="eggNOG" id="KOG0619">
    <property type="taxonomic scope" value="Eukaryota"/>
</dbReference>
<evidence type="ECO:0000256" key="4">
    <source>
        <dbReference type="ARBA" id="ARBA00022614"/>
    </source>
</evidence>
<dbReference type="InterPro" id="IPR003591">
    <property type="entry name" value="Leu-rich_rpt_typical-subtyp"/>
</dbReference>